<dbReference type="EMBL" id="LLXH01003178">
    <property type="protein sequence ID" value="PKC54550.1"/>
    <property type="molecule type" value="Genomic_DNA"/>
</dbReference>
<dbReference type="PROSITE" id="PS50157">
    <property type="entry name" value="ZINC_FINGER_C2H2_2"/>
    <property type="match status" value="1"/>
</dbReference>
<reference evidence="4 5" key="2">
    <citation type="submission" date="2017-10" db="EMBL/GenBank/DDBJ databases">
        <title>Genome analyses suggest a sexual origin of heterokaryosis in a supposedly ancient asexual fungus.</title>
        <authorList>
            <person name="Corradi N."/>
            <person name="Sedzielewska K."/>
            <person name="Noel J."/>
            <person name="Charron P."/>
            <person name="Farinelli L."/>
            <person name="Marton T."/>
            <person name="Kruger M."/>
            <person name="Pelin A."/>
            <person name="Brachmann A."/>
            <person name="Corradi N."/>
        </authorList>
    </citation>
    <scope>NUCLEOTIDE SEQUENCE [LARGE SCALE GENOMIC DNA]</scope>
    <source>
        <strain evidence="4 5">A1</strain>
    </source>
</reference>
<name>A0A2N0QU69_9GLOM</name>
<keyword evidence="1" id="KW-0863">Zinc-finger</keyword>
<dbReference type="VEuPathDB" id="FungiDB:RhiirA1_478925"/>
<proteinExistence type="predicted"/>
<dbReference type="VEuPathDB" id="FungiDB:RhiirFUN_009673"/>
<keyword evidence="1" id="KW-0862">Zinc</keyword>
<sequence length="200" mass="22988">MIQSEASNGIVSPPITPTATCDSKFECNVCRKVFKSKSGLTRHHNIVKKYSISCSDLNILPENTTQQFKGILVHYIRKKLPRGYKKLGKQTVSIPASESQFYAVFKDHIHYYSARKNIYKCIFHGVSANQILADILEMQEWGLNFMSNVNVLITKQCKSRYERGQLVVEWKQQKNSDFNGNLTQAGHIYFHFFNSQAMIQ</sequence>
<dbReference type="VEuPathDB" id="FungiDB:RhiirA1_477119"/>
<dbReference type="SUPFAM" id="SSF57667">
    <property type="entry name" value="beta-beta-alpha zinc fingers"/>
    <property type="match status" value="1"/>
</dbReference>
<reference evidence="4 5" key="1">
    <citation type="submission" date="2017-10" db="EMBL/GenBank/DDBJ databases">
        <title>Extensive intraspecific genome diversity in a model arbuscular mycorrhizal fungus.</title>
        <authorList>
            <person name="Chen E.C.H."/>
            <person name="Morin E."/>
            <person name="Baudet D."/>
            <person name="Noel J."/>
            <person name="Ndikumana S."/>
            <person name="Charron P."/>
            <person name="St-Onge C."/>
            <person name="Giorgi J."/>
            <person name="Grigoriev I.V."/>
            <person name="Roux C."/>
            <person name="Martin F.M."/>
            <person name="Corradi N."/>
        </authorList>
    </citation>
    <scope>NUCLEOTIDE SEQUENCE [LARGE SCALE GENOMIC DNA]</scope>
    <source>
        <strain evidence="4 5">A1</strain>
    </source>
</reference>
<dbReference type="VEuPathDB" id="FungiDB:FUN_008583"/>
<keyword evidence="1" id="KW-0479">Metal-binding</keyword>
<dbReference type="Gene3D" id="3.30.160.60">
    <property type="entry name" value="Classic Zinc Finger"/>
    <property type="match status" value="1"/>
</dbReference>
<gene>
    <name evidence="4" type="ORF">RhiirA1_477119</name>
    <name evidence="3" type="ORF">RhiirA1_478925</name>
</gene>
<evidence type="ECO:0000259" key="2">
    <source>
        <dbReference type="PROSITE" id="PS50157"/>
    </source>
</evidence>
<evidence type="ECO:0000313" key="4">
    <source>
        <dbReference type="EMBL" id="PKC54550.1"/>
    </source>
</evidence>
<evidence type="ECO:0000256" key="1">
    <source>
        <dbReference type="PROSITE-ProRule" id="PRU00042"/>
    </source>
</evidence>
<dbReference type="InterPro" id="IPR036236">
    <property type="entry name" value="Znf_C2H2_sf"/>
</dbReference>
<dbReference type="Proteomes" id="UP000232688">
    <property type="component" value="Unassembled WGS sequence"/>
</dbReference>
<evidence type="ECO:0000313" key="3">
    <source>
        <dbReference type="EMBL" id="PKC53619.1"/>
    </source>
</evidence>
<dbReference type="GO" id="GO:0008270">
    <property type="term" value="F:zinc ion binding"/>
    <property type="evidence" value="ECO:0007669"/>
    <property type="project" value="UniProtKB-KW"/>
</dbReference>
<protein>
    <recommendedName>
        <fullName evidence="2">C2H2-type domain-containing protein</fullName>
    </recommendedName>
</protein>
<comment type="caution">
    <text evidence="4">The sequence shown here is derived from an EMBL/GenBank/DDBJ whole genome shotgun (WGS) entry which is preliminary data.</text>
</comment>
<dbReference type="EMBL" id="LLXH01004029">
    <property type="protein sequence ID" value="PKC53619.1"/>
    <property type="molecule type" value="Genomic_DNA"/>
</dbReference>
<accession>A0A2N0QU69</accession>
<organism evidence="4 5">
    <name type="scientific">Rhizophagus irregularis</name>
    <dbReference type="NCBI Taxonomy" id="588596"/>
    <lineage>
        <taxon>Eukaryota</taxon>
        <taxon>Fungi</taxon>
        <taxon>Fungi incertae sedis</taxon>
        <taxon>Mucoromycota</taxon>
        <taxon>Glomeromycotina</taxon>
        <taxon>Glomeromycetes</taxon>
        <taxon>Glomerales</taxon>
        <taxon>Glomeraceae</taxon>
        <taxon>Rhizophagus</taxon>
    </lineage>
</organism>
<dbReference type="AlphaFoldDB" id="A0A2N0QU69"/>
<dbReference type="InterPro" id="IPR013087">
    <property type="entry name" value="Znf_C2H2_type"/>
</dbReference>
<evidence type="ECO:0000313" key="5">
    <source>
        <dbReference type="Proteomes" id="UP000232688"/>
    </source>
</evidence>
<feature type="domain" description="C2H2-type" evidence="2">
    <location>
        <begin position="25"/>
        <end position="46"/>
    </location>
</feature>